<dbReference type="EMBL" id="SGXG01000001">
    <property type="protein sequence ID" value="RZS96806.1"/>
    <property type="molecule type" value="Genomic_DNA"/>
</dbReference>
<keyword evidence="3" id="KW-1185">Reference proteome</keyword>
<evidence type="ECO:0000313" key="2">
    <source>
        <dbReference type="EMBL" id="RZS96806.1"/>
    </source>
</evidence>
<dbReference type="InterPro" id="IPR036374">
    <property type="entry name" value="OxRdtase_Mopterin-bd_sf"/>
</dbReference>
<reference evidence="2 3" key="1">
    <citation type="submission" date="2019-02" db="EMBL/GenBank/DDBJ databases">
        <title>Genomic Encyclopedia of Archaeal and Bacterial Type Strains, Phase II (KMG-II): from individual species to whole genera.</title>
        <authorList>
            <person name="Goeker M."/>
        </authorList>
    </citation>
    <scope>NUCLEOTIDE SEQUENCE [LARGE SCALE GENOMIC DNA]</scope>
    <source>
        <strain evidence="2 3">DSM 21411</strain>
    </source>
</reference>
<dbReference type="InterPro" id="IPR000572">
    <property type="entry name" value="OxRdtase_Mopterin-bd_dom"/>
</dbReference>
<proteinExistence type="predicted"/>
<sequence>MYSKPISHFLLIFCLVFLSFLTFGQSSETAFVRVEGEVLRPLKLTIEDLKQLPAHEVRVAGMQGVEQTFKGARLVDVLEQAGVTLGRDLRGENLTKSLLMAAADGYEVLYSLAEIDPEFTDEVVILAYEKEGKPLPTGEGPFRIIAPSDKRPARWIRELQSIKVLFPKD</sequence>
<evidence type="ECO:0000313" key="3">
    <source>
        <dbReference type="Proteomes" id="UP000292209"/>
    </source>
</evidence>
<gene>
    <name evidence="2" type="ORF">BC751_2399</name>
</gene>
<dbReference type="AlphaFoldDB" id="A0A4Q7P9C0"/>
<organism evidence="2 3">
    <name type="scientific">Cecembia calidifontis</name>
    <dbReference type="NCBI Taxonomy" id="1187080"/>
    <lineage>
        <taxon>Bacteria</taxon>
        <taxon>Pseudomonadati</taxon>
        <taxon>Bacteroidota</taxon>
        <taxon>Cytophagia</taxon>
        <taxon>Cytophagales</taxon>
        <taxon>Cyclobacteriaceae</taxon>
        <taxon>Cecembia</taxon>
    </lineage>
</organism>
<accession>A0A4Q7P9C0</accession>
<dbReference type="SUPFAM" id="SSF56524">
    <property type="entry name" value="Oxidoreductase molybdopterin-binding domain"/>
    <property type="match status" value="1"/>
</dbReference>
<dbReference type="OrthoDB" id="482420at2"/>
<comment type="caution">
    <text evidence="2">The sequence shown here is derived from an EMBL/GenBank/DDBJ whole genome shotgun (WGS) entry which is preliminary data.</text>
</comment>
<dbReference type="Gene3D" id="3.90.420.10">
    <property type="entry name" value="Oxidoreductase, molybdopterin-binding domain"/>
    <property type="match status" value="1"/>
</dbReference>
<protein>
    <submittedName>
        <fullName evidence="2">Molybdopterin-dependent oxidoreductase-like protein</fullName>
    </submittedName>
</protein>
<dbReference type="Proteomes" id="UP000292209">
    <property type="component" value="Unassembled WGS sequence"/>
</dbReference>
<evidence type="ECO:0000259" key="1">
    <source>
        <dbReference type="Pfam" id="PF00174"/>
    </source>
</evidence>
<dbReference type="Pfam" id="PF00174">
    <property type="entry name" value="Oxidored_molyb"/>
    <property type="match status" value="1"/>
</dbReference>
<dbReference type="RefSeq" id="WP_130275678.1">
    <property type="nucleotide sequence ID" value="NZ_SGXG01000001.1"/>
</dbReference>
<name>A0A4Q7P9C0_9BACT</name>
<feature type="domain" description="Oxidoreductase molybdopterin-binding" evidence="1">
    <location>
        <begin position="32"/>
        <end position="164"/>
    </location>
</feature>